<dbReference type="Gene3D" id="3.30.559.30">
    <property type="entry name" value="Nonribosomal peptide synthetase, condensation domain"/>
    <property type="match status" value="1"/>
</dbReference>
<dbReference type="Pfam" id="PF00550">
    <property type="entry name" value="PP-binding"/>
    <property type="match status" value="2"/>
</dbReference>
<comment type="caution">
    <text evidence="6">The sequence shown here is derived from an EMBL/GenBank/DDBJ whole genome shotgun (WGS) entry which is preliminary data.</text>
</comment>
<feature type="region of interest" description="Disordered" evidence="4">
    <location>
        <begin position="478"/>
        <end position="497"/>
    </location>
</feature>
<dbReference type="NCBIfam" id="TIGR01733">
    <property type="entry name" value="AA-adenyl-dom"/>
    <property type="match status" value="2"/>
</dbReference>
<dbReference type="GO" id="GO:0043041">
    <property type="term" value="P:amino acid activation for nonribosomal peptide biosynthetic process"/>
    <property type="evidence" value="ECO:0007669"/>
    <property type="project" value="TreeGrafter"/>
</dbReference>
<evidence type="ECO:0000256" key="1">
    <source>
        <dbReference type="ARBA" id="ARBA00001957"/>
    </source>
</evidence>
<dbReference type="SUPFAM" id="SSF52777">
    <property type="entry name" value="CoA-dependent acyltransferases"/>
    <property type="match status" value="2"/>
</dbReference>
<dbReference type="Pfam" id="PF00668">
    <property type="entry name" value="Condensation"/>
    <property type="match status" value="1"/>
</dbReference>
<dbReference type="InterPro" id="IPR000873">
    <property type="entry name" value="AMP-dep_synth/lig_dom"/>
</dbReference>
<dbReference type="GO" id="GO:0044550">
    <property type="term" value="P:secondary metabolite biosynthetic process"/>
    <property type="evidence" value="ECO:0007669"/>
    <property type="project" value="TreeGrafter"/>
</dbReference>
<dbReference type="Gene3D" id="3.40.50.12780">
    <property type="entry name" value="N-terminal domain of ligase-like"/>
    <property type="match status" value="2"/>
</dbReference>
<dbReference type="SUPFAM" id="SSF56801">
    <property type="entry name" value="Acetyl-CoA synthetase-like"/>
    <property type="match status" value="2"/>
</dbReference>
<protein>
    <submittedName>
        <fullName evidence="6">Amino acid adenylation domain-containing protein</fullName>
    </submittedName>
</protein>
<reference evidence="6 7" key="1">
    <citation type="submission" date="2018-10" db="EMBL/GenBank/DDBJ databases">
        <title>Isolation from soil.</title>
        <authorList>
            <person name="Hu J."/>
        </authorList>
    </citation>
    <scope>NUCLEOTIDE SEQUENCE [LARGE SCALE GENOMIC DNA]</scope>
    <source>
        <strain evidence="6 7">NEAU-Ht49</strain>
    </source>
</reference>
<sequence length="1617" mass="168698">MNIQQAVAVQVRKNPGRIAVVARNLRVTYEQLERRSDRIAHELLRRGVRPGEAVGVLMDRGVDLVPALLGTLKSGAAYVPLDPAHPLDRLAYMVADSELRHVVTLPSLIGRVPVGASPVLVDAVEDDAQEGDAQVGDALEGDFGVPVPEDSAAYVIYTSGSTGKPKGVTVEHRNALNLLAWVGETWGEAATGGWLASTSIGFDPSVMEIFGPLVHGGTVILADDLLALPSLPAAGEVTALGGPPPVLSALLRSGPLPPSLRLVYSGGEPLPGDLVERFTAAAPGIRFFNCYGPTECTTQVLAHEVSPGEGPVPIGLPIAGADVTVRDASGREVAPGETGELVVAGPVVTRGYLGSDPGGFTKLDGVGWAYRTGDLARFEDGVFWFAGRADAQVKIRGHRVEPGEVEHALTAHPAVSEAAVVAVPDADGTHRLIGYAVAATSGASEEELREHLAARLPSPLVPDRIVILPSLPLGPGGKLDRDALPSPAAPAGRAPGTADEQRVATIVADVLGLPEVGADDGFASLGGHSLAAARVVARVASDLGVRVPLHEFLAAPTVAALAELVAEAPRALPRPRPRAETHLLSEVQRGLWAMRQIDPSTLATTIGLRLRVTGTADAAAVRSALDGIVERHESLRSLVETVDGEPVIRVAPPSPVPVTEHDLRSLDAAGQEEEVSRLVATLKPLDLTADTPLLRAVCAWTGPNTAELLLVTDHIVFDGWSERVLREELAAELAGQAPDAPPLQFGDLVPDATEDPYWREAPYWREELAGAVMPYDLLGDPDRVPGPRGRRVGRPVDPALLDGVRGLAARLGLTPAAVQLAVLATVVGGLSGRTETTLGLSATVRDRPGLDRVIGPLLDVLPVRADFADDPGLGVLASRVSERITRAFGHRDGLAAAVAAAVPRAHGANPLPVVLAFQPDEDPVTRIGDVRVELGGELDMGGAVTELTLLMNAGAAGPELVAEYATDRYTEEQAALVADAFLDALAQAVADPGRTVSSLDLVSPAEDDRLRTLGTGPALPDAAVSGAATVVEAILRVDPARPAVASAKGVLTYGELFDLSERVASALVDAGIRPGEPIGVSLPRDHRMPAILLGVLRAGAAYVAMDPDLPPLRLAMVAEDCGIRHAIVLGEHALPELVLHDAEALMAAATGAALPEPDPGRPAYLIFTSGSTGRPKGIQIPHRAIAAFAGAIHADPGMTGDDVVVAMAPLVFDMSSFEFWATLSAGARVYVADSATARDGRALAALLDSAEATVIMATPSRLRLLVAEGWAGRPALRVLIGGEILDDALARELTARTAGAWNVYGPSEVTVVSTVHPVAAPPHGSQVAIGHPIPGERMTVVDPLGRLLPLGVPGELWLSGPGVADGYRGRPDLTAAAFVPAAGDGGMTYRSGDRVAWRPDGSGGHVLVFLGRRDNQIKLRGYRIELDEIDAVLREHPSVVDVATTPGPGGDAGLRAHVVASGDVADEDLFPAIEAHARDRLPAYMVPRMWIRHSELPRTVSGKLDRRALDPVVDDPADEPAEAEDAEPGGTGAGSLVELVAEVWGAVLKASGLGPEDEFFALGGTSLMATRATVRLREALGYDLPVWALFDHPVLADYAAEVERILLEELAGEEAGA</sequence>
<feature type="domain" description="Carrier" evidence="5">
    <location>
        <begin position="494"/>
        <end position="569"/>
    </location>
</feature>
<dbReference type="RefSeq" id="WP_122194819.1">
    <property type="nucleotide sequence ID" value="NZ_JBHSKC010000025.1"/>
</dbReference>
<dbReference type="InterPro" id="IPR042099">
    <property type="entry name" value="ANL_N_sf"/>
</dbReference>
<comment type="cofactor">
    <cofactor evidence="1">
        <name>pantetheine 4'-phosphate</name>
        <dbReference type="ChEBI" id="CHEBI:47942"/>
    </cofactor>
</comment>
<dbReference type="InterPro" id="IPR009081">
    <property type="entry name" value="PP-bd_ACP"/>
</dbReference>
<dbReference type="InterPro" id="IPR001242">
    <property type="entry name" value="Condensation_dom"/>
</dbReference>
<keyword evidence="3" id="KW-0597">Phosphoprotein</keyword>
<dbReference type="Gene3D" id="3.30.300.30">
    <property type="match status" value="2"/>
</dbReference>
<dbReference type="FunFam" id="3.40.50.980:FF:000001">
    <property type="entry name" value="Non-ribosomal peptide synthetase"/>
    <property type="match status" value="1"/>
</dbReference>
<dbReference type="SMART" id="SM00823">
    <property type="entry name" value="PKS_PP"/>
    <property type="match status" value="2"/>
</dbReference>
<dbReference type="PANTHER" id="PTHR45527">
    <property type="entry name" value="NONRIBOSOMAL PEPTIDE SYNTHETASE"/>
    <property type="match status" value="1"/>
</dbReference>
<dbReference type="InterPro" id="IPR010071">
    <property type="entry name" value="AA_adenyl_dom"/>
</dbReference>
<evidence type="ECO:0000256" key="4">
    <source>
        <dbReference type="SAM" id="MobiDB-lite"/>
    </source>
</evidence>
<feature type="compositionally biased region" description="Low complexity" evidence="4">
    <location>
        <begin position="484"/>
        <end position="497"/>
    </location>
</feature>
<evidence type="ECO:0000256" key="2">
    <source>
        <dbReference type="ARBA" id="ARBA00022450"/>
    </source>
</evidence>
<dbReference type="PROSITE" id="PS50075">
    <property type="entry name" value="CARRIER"/>
    <property type="match status" value="2"/>
</dbReference>
<dbReference type="SUPFAM" id="SSF47336">
    <property type="entry name" value="ACP-like"/>
    <property type="match status" value="2"/>
</dbReference>
<dbReference type="InterPro" id="IPR036736">
    <property type="entry name" value="ACP-like_sf"/>
</dbReference>
<dbReference type="OrthoDB" id="3671989at2"/>
<dbReference type="Pfam" id="PF00501">
    <property type="entry name" value="AMP-binding"/>
    <property type="match status" value="2"/>
</dbReference>
<name>A0A3M2M3P5_9ACTN</name>
<dbReference type="PROSITE" id="PS00455">
    <property type="entry name" value="AMP_BINDING"/>
    <property type="match status" value="2"/>
</dbReference>
<dbReference type="InterPro" id="IPR045851">
    <property type="entry name" value="AMP-bd_C_sf"/>
</dbReference>
<dbReference type="Gene3D" id="1.10.1200.10">
    <property type="entry name" value="ACP-like"/>
    <property type="match status" value="2"/>
</dbReference>
<dbReference type="PANTHER" id="PTHR45527:SF1">
    <property type="entry name" value="FATTY ACID SYNTHASE"/>
    <property type="match status" value="1"/>
</dbReference>
<evidence type="ECO:0000259" key="5">
    <source>
        <dbReference type="PROSITE" id="PS50075"/>
    </source>
</evidence>
<keyword evidence="7" id="KW-1185">Reference proteome</keyword>
<dbReference type="CDD" id="cd05930">
    <property type="entry name" value="A_NRPS"/>
    <property type="match status" value="2"/>
</dbReference>
<dbReference type="Proteomes" id="UP000282674">
    <property type="component" value="Unassembled WGS sequence"/>
</dbReference>
<gene>
    <name evidence="6" type="ORF">EBO15_14045</name>
</gene>
<dbReference type="InterPro" id="IPR025110">
    <property type="entry name" value="AMP-bd_C"/>
</dbReference>
<dbReference type="GO" id="GO:0031177">
    <property type="term" value="F:phosphopantetheine binding"/>
    <property type="evidence" value="ECO:0007669"/>
    <property type="project" value="InterPro"/>
</dbReference>
<dbReference type="PROSITE" id="PS00012">
    <property type="entry name" value="PHOSPHOPANTETHEINE"/>
    <property type="match status" value="1"/>
</dbReference>
<feature type="compositionally biased region" description="Acidic residues" evidence="4">
    <location>
        <begin position="1512"/>
        <end position="1527"/>
    </location>
</feature>
<dbReference type="GO" id="GO:0005737">
    <property type="term" value="C:cytoplasm"/>
    <property type="evidence" value="ECO:0007669"/>
    <property type="project" value="TreeGrafter"/>
</dbReference>
<dbReference type="EMBL" id="RFFG01000021">
    <property type="protein sequence ID" value="RMI44042.1"/>
    <property type="molecule type" value="Genomic_DNA"/>
</dbReference>
<dbReference type="Gene3D" id="3.30.559.10">
    <property type="entry name" value="Chloramphenicol acetyltransferase-like domain"/>
    <property type="match status" value="1"/>
</dbReference>
<dbReference type="Pfam" id="PF13193">
    <property type="entry name" value="AMP-binding_C"/>
    <property type="match status" value="2"/>
</dbReference>
<dbReference type="InterPro" id="IPR020806">
    <property type="entry name" value="PKS_PP-bd"/>
</dbReference>
<proteinExistence type="predicted"/>
<dbReference type="GO" id="GO:0003824">
    <property type="term" value="F:catalytic activity"/>
    <property type="evidence" value="ECO:0007669"/>
    <property type="project" value="InterPro"/>
</dbReference>
<dbReference type="GO" id="GO:0008610">
    <property type="term" value="P:lipid biosynthetic process"/>
    <property type="evidence" value="ECO:0007669"/>
    <property type="project" value="UniProtKB-ARBA"/>
</dbReference>
<dbReference type="InterPro" id="IPR006162">
    <property type="entry name" value="Ppantetheine_attach_site"/>
</dbReference>
<keyword evidence="2" id="KW-0596">Phosphopantetheine</keyword>
<evidence type="ECO:0000256" key="3">
    <source>
        <dbReference type="ARBA" id="ARBA00022553"/>
    </source>
</evidence>
<feature type="domain" description="Carrier" evidence="5">
    <location>
        <begin position="1531"/>
        <end position="1606"/>
    </location>
</feature>
<dbReference type="InterPro" id="IPR023213">
    <property type="entry name" value="CAT-like_dom_sf"/>
</dbReference>
<dbReference type="InterPro" id="IPR020845">
    <property type="entry name" value="AMP-binding_CS"/>
</dbReference>
<feature type="region of interest" description="Disordered" evidence="4">
    <location>
        <begin position="1510"/>
        <end position="1532"/>
    </location>
</feature>
<evidence type="ECO:0000313" key="7">
    <source>
        <dbReference type="Proteomes" id="UP000282674"/>
    </source>
</evidence>
<accession>A0A3M2M3P5</accession>
<evidence type="ECO:0000313" key="6">
    <source>
        <dbReference type="EMBL" id="RMI44042.1"/>
    </source>
</evidence>
<organism evidence="6 7">
    <name type="scientific">Actinomadura harenae</name>
    <dbReference type="NCBI Taxonomy" id="2483351"/>
    <lineage>
        <taxon>Bacteria</taxon>
        <taxon>Bacillati</taxon>
        <taxon>Actinomycetota</taxon>
        <taxon>Actinomycetes</taxon>
        <taxon>Streptosporangiales</taxon>
        <taxon>Thermomonosporaceae</taxon>
        <taxon>Actinomadura</taxon>
    </lineage>
</organism>